<evidence type="ECO:0000256" key="2">
    <source>
        <dbReference type="ARBA" id="ARBA00022723"/>
    </source>
</evidence>
<evidence type="ECO:0000256" key="4">
    <source>
        <dbReference type="ARBA" id="ARBA00023163"/>
    </source>
</evidence>
<dbReference type="OrthoDB" id="2123952at2759"/>
<dbReference type="InterPro" id="IPR050815">
    <property type="entry name" value="TF_fung"/>
</dbReference>
<dbReference type="PROSITE" id="PS00463">
    <property type="entry name" value="ZN2_CY6_FUNGAL_1"/>
    <property type="match status" value="1"/>
</dbReference>
<dbReference type="PROSITE" id="PS50048">
    <property type="entry name" value="ZN2_CY6_FUNGAL_2"/>
    <property type="match status" value="1"/>
</dbReference>
<dbReference type="GO" id="GO:0005634">
    <property type="term" value="C:nucleus"/>
    <property type="evidence" value="ECO:0007669"/>
    <property type="project" value="UniProtKB-SubCell"/>
</dbReference>
<evidence type="ECO:0000256" key="1">
    <source>
        <dbReference type="ARBA" id="ARBA00004123"/>
    </source>
</evidence>
<protein>
    <recommendedName>
        <fullName evidence="6">Zn(2)-C6 fungal-type domain-containing protein</fullName>
    </recommendedName>
</protein>
<dbReference type="SUPFAM" id="SSF57701">
    <property type="entry name" value="Zn2/Cys6 DNA-binding domain"/>
    <property type="match status" value="1"/>
</dbReference>
<dbReference type="CDD" id="cd00067">
    <property type="entry name" value="GAL4"/>
    <property type="match status" value="1"/>
</dbReference>
<comment type="caution">
    <text evidence="7">The sequence shown here is derived from an EMBL/GenBank/DDBJ whole genome shotgun (WGS) entry which is preliminary data.</text>
</comment>
<evidence type="ECO:0000256" key="3">
    <source>
        <dbReference type="ARBA" id="ARBA00023015"/>
    </source>
</evidence>
<dbReference type="STRING" id="39966.A0A369JU62"/>
<evidence type="ECO:0000259" key="6">
    <source>
        <dbReference type="PROSITE" id="PS50048"/>
    </source>
</evidence>
<dbReference type="InterPro" id="IPR007219">
    <property type="entry name" value="XnlR_reg_dom"/>
</dbReference>
<dbReference type="GO" id="GO:0006351">
    <property type="term" value="P:DNA-templated transcription"/>
    <property type="evidence" value="ECO:0007669"/>
    <property type="project" value="InterPro"/>
</dbReference>
<dbReference type="InParanoid" id="A0A369JU62"/>
<comment type="subcellular location">
    <subcellularLocation>
        <location evidence="1">Nucleus</location>
    </subcellularLocation>
</comment>
<dbReference type="CDD" id="cd12148">
    <property type="entry name" value="fungal_TF_MHR"/>
    <property type="match status" value="1"/>
</dbReference>
<keyword evidence="3" id="KW-0805">Transcription regulation</keyword>
<keyword evidence="4" id="KW-0804">Transcription</keyword>
<reference evidence="7" key="1">
    <citation type="submission" date="2018-04" db="EMBL/GenBank/DDBJ databases">
        <title>Whole genome sequencing of Hypsizygus marmoreus.</title>
        <authorList>
            <person name="Choi I.-G."/>
            <person name="Min B."/>
            <person name="Kim J.-G."/>
            <person name="Kim S."/>
            <person name="Oh Y.-L."/>
            <person name="Kong W.-S."/>
            <person name="Park H."/>
            <person name="Jeong J."/>
            <person name="Song E.-S."/>
        </authorList>
    </citation>
    <scope>NUCLEOTIDE SEQUENCE [LARGE SCALE GENOMIC DNA]</scope>
    <source>
        <strain evidence="7">51987-8</strain>
    </source>
</reference>
<dbReference type="PANTHER" id="PTHR47338:SF29">
    <property type="entry name" value="ZN(2)-C6 FUNGAL-TYPE DOMAIN-CONTAINING PROTEIN"/>
    <property type="match status" value="1"/>
</dbReference>
<dbReference type="Pfam" id="PF04082">
    <property type="entry name" value="Fungal_trans"/>
    <property type="match status" value="1"/>
</dbReference>
<keyword evidence="8" id="KW-1185">Reference proteome</keyword>
<evidence type="ECO:0000256" key="5">
    <source>
        <dbReference type="ARBA" id="ARBA00023242"/>
    </source>
</evidence>
<dbReference type="SMART" id="SM00066">
    <property type="entry name" value="GAL4"/>
    <property type="match status" value="1"/>
</dbReference>
<sequence>MPPYKTDSTLRRGTACLSCRKRKLKCDGIRPICGQCNKMNRAHSCEYDDRQQKSRTQLLKEQLSVLEKRLQELEAVSCWSNPNCSLIVFVTNATLPSCLARSSSSPLNLDLTPFGLEAFDEPRAGPSSITVFDDLGSSSSSSPPHSISQSALFHPGEAFIPPPNSSASSYSNSNPETTAHWDPRTSLPCGAKKYLLEVFMAHKHQCWFYGSMDRFMDSSKYPDNVPHPALINAMYLLSCYYAQSPYYSEMESAFFVQAQHEINAALDGSDRLPDIVQASALLAIYLYTNNRIMEGYRHTFSAIRLAVGLGLHQIRPPCMGSAAGYPQQPPLIPISQPRDNTELVDRIFAFWQVFMIDRSWSVASGLPLALPDKENPQCRILTPWPWTLESRTWEDHGIRPPMQALLEGPEPPASQGLYMPALKAKAIALFELTSRSKNSSDQNDWFYRLVESAVHRFSSTIPSLAYDRDYFVVQTLIYSSFIHLQHQGIFDLRAFKAANSIVRLIRQLDVGEYQYLDTIIAVCWHTASEIFIGALASAGGMEGSFGGDPSNIVNLSKCGLDVLTGALKALGAFSPLSADLAVKVEVARNPIGMS</sequence>
<keyword evidence="5" id="KW-0539">Nucleus</keyword>
<dbReference type="InterPro" id="IPR001138">
    <property type="entry name" value="Zn2Cys6_DnaBD"/>
</dbReference>
<feature type="domain" description="Zn(2)-C6 fungal-type" evidence="6">
    <location>
        <begin position="15"/>
        <end position="47"/>
    </location>
</feature>
<dbReference type="Pfam" id="PF00172">
    <property type="entry name" value="Zn_clus"/>
    <property type="match status" value="1"/>
</dbReference>
<dbReference type="GO" id="GO:0008270">
    <property type="term" value="F:zinc ion binding"/>
    <property type="evidence" value="ECO:0007669"/>
    <property type="project" value="InterPro"/>
</dbReference>
<proteinExistence type="predicted"/>
<dbReference type="InterPro" id="IPR036864">
    <property type="entry name" value="Zn2-C6_fun-type_DNA-bd_sf"/>
</dbReference>
<dbReference type="Gene3D" id="4.10.240.10">
    <property type="entry name" value="Zn(2)-C6 fungal-type DNA-binding domain"/>
    <property type="match status" value="1"/>
</dbReference>
<dbReference type="PANTHER" id="PTHR47338">
    <property type="entry name" value="ZN(II)2CYS6 TRANSCRIPTION FACTOR (EUROFUNG)-RELATED"/>
    <property type="match status" value="1"/>
</dbReference>
<dbReference type="AlphaFoldDB" id="A0A369JU62"/>
<accession>A0A369JU62</accession>
<dbReference type="GO" id="GO:0000981">
    <property type="term" value="F:DNA-binding transcription factor activity, RNA polymerase II-specific"/>
    <property type="evidence" value="ECO:0007669"/>
    <property type="project" value="InterPro"/>
</dbReference>
<dbReference type="SMART" id="SM00906">
    <property type="entry name" value="Fungal_trans"/>
    <property type="match status" value="1"/>
</dbReference>
<name>A0A369JU62_HYPMA</name>
<gene>
    <name evidence="7" type="ORF">Hypma_008581</name>
</gene>
<organism evidence="7 8">
    <name type="scientific">Hypsizygus marmoreus</name>
    <name type="common">White beech mushroom</name>
    <name type="synonym">Agaricus marmoreus</name>
    <dbReference type="NCBI Taxonomy" id="39966"/>
    <lineage>
        <taxon>Eukaryota</taxon>
        <taxon>Fungi</taxon>
        <taxon>Dikarya</taxon>
        <taxon>Basidiomycota</taxon>
        <taxon>Agaricomycotina</taxon>
        <taxon>Agaricomycetes</taxon>
        <taxon>Agaricomycetidae</taxon>
        <taxon>Agaricales</taxon>
        <taxon>Tricholomatineae</taxon>
        <taxon>Lyophyllaceae</taxon>
        <taxon>Hypsizygus</taxon>
    </lineage>
</organism>
<dbReference type="Proteomes" id="UP000076154">
    <property type="component" value="Unassembled WGS sequence"/>
</dbReference>
<keyword evidence="2" id="KW-0479">Metal-binding</keyword>
<evidence type="ECO:0000313" key="7">
    <source>
        <dbReference type="EMBL" id="RDB24067.1"/>
    </source>
</evidence>
<dbReference type="EMBL" id="LUEZ02000045">
    <property type="protein sequence ID" value="RDB24067.1"/>
    <property type="molecule type" value="Genomic_DNA"/>
</dbReference>
<dbReference type="GO" id="GO:0003677">
    <property type="term" value="F:DNA binding"/>
    <property type="evidence" value="ECO:0007669"/>
    <property type="project" value="InterPro"/>
</dbReference>
<evidence type="ECO:0000313" key="8">
    <source>
        <dbReference type="Proteomes" id="UP000076154"/>
    </source>
</evidence>